<dbReference type="OrthoDB" id="418085at2"/>
<dbReference type="GO" id="GO:0005576">
    <property type="term" value="C:extracellular region"/>
    <property type="evidence" value="ECO:0007669"/>
    <property type="project" value="UniProtKB-SubCell"/>
</dbReference>
<comment type="subcellular location">
    <subcellularLocation>
        <location evidence="1">Secreted</location>
    </subcellularLocation>
</comment>
<dbReference type="Proteomes" id="UP000008206">
    <property type="component" value="Chromosome"/>
</dbReference>
<name>E0UBN2_GLOV7</name>
<dbReference type="PROSITE" id="PS51677">
    <property type="entry name" value="NODB"/>
    <property type="match status" value="1"/>
</dbReference>
<dbReference type="Gene3D" id="3.90.550.10">
    <property type="entry name" value="Spore Coat Polysaccharide Biosynthesis Protein SpsA, Chain A"/>
    <property type="match status" value="1"/>
</dbReference>
<dbReference type="Pfam" id="PF01522">
    <property type="entry name" value="Polysacc_deac_1"/>
    <property type="match status" value="1"/>
</dbReference>
<dbReference type="InterPro" id="IPR051398">
    <property type="entry name" value="Polysacch_Deacetylase"/>
</dbReference>
<dbReference type="InterPro" id="IPR002509">
    <property type="entry name" value="NODB_dom"/>
</dbReference>
<gene>
    <name evidence="4" type="ordered locus">Cyan7822_1994</name>
</gene>
<dbReference type="HOGENOM" id="CLU_296984_0_0_3"/>
<dbReference type="Gene3D" id="3.40.50.150">
    <property type="entry name" value="Vaccinia Virus protein VP39"/>
    <property type="match status" value="1"/>
</dbReference>
<evidence type="ECO:0000313" key="5">
    <source>
        <dbReference type="Proteomes" id="UP000008206"/>
    </source>
</evidence>
<dbReference type="SUPFAM" id="SSF53335">
    <property type="entry name" value="S-adenosyl-L-methionine-dependent methyltransferases"/>
    <property type="match status" value="1"/>
</dbReference>
<dbReference type="eggNOG" id="COG1215">
    <property type="taxonomic scope" value="Bacteria"/>
</dbReference>
<dbReference type="CDD" id="cd02440">
    <property type="entry name" value="AdoMet_MTases"/>
    <property type="match status" value="1"/>
</dbReference>
<accession>E0UBN2</accession>
<evidence type="ECO:0000256" key="2">
    <source>
        <dbReference type="ARBA" id="ARBA00022729"/>
    </source>
</evidence>
<dbReference type="STRING" id="497965.Cyan7822_1994"/>
<dbReference type="CAZy" id="GT2">
    <property type="family name" value="Glycosyltransferase Family 2"/>
</dbReference>
<dbReference type="Pfam" id="PF05401">
    <property type="entry name" value="NodS"/>
    <property type="match status" value="1"/>
</dbReference>
<dbReference type="InterPro" id="IPR029044">
    <property type="entry name" value="Nucleotide-diphossugar_trans"/>
</dbReference>
<dbReference type="Pfam" id="PF00535">
    <property type="entry name" value="Glycos_transf_2"/>
    <property type="match status" value="1"/>
</dbReference>
<dbReference type="CDD" id="cd10918">
    <property type="entry name" value="CE4_NodB_like_5s_6s"/>
    <property type="match status" value="1"/>
</dbReference>
<dbReference type="KEGG" id="cyj:Cyan7822_1994"/>
<organism evidence="4 5">
    <name type="scientific">Gloeothece verrucosa (strain PCC 7822)</name>
    <name type="common">Cyanothece sp. (strain PCC 7822)</name>
    <dbReference type="NCBI Taxonomy" id="497965"/>
    <lineage>
        <taxon>Bacteria</taxon>
        <taxon>Bacillati</taxon>
        <taxon>Cyanobacteriota</taxon>
        <taxon>Cyanophyceae</taxon>
        <taxon>Oscillatoriophycideae</taxon>
        <taxon>Chroococcales</taxon>
        <taxon>Aphanothecaceae</taxon>
        <taxon>Gloeothece</taxon>
        <taxon>Gloeothece verrucosa</taxon>
    </lineage>
</organism>
<reference evidence="5" key="1">
    <citation type="journal article" date="2011" name="MBio">
        <title>Novel metabolic attributes of the genus Cyanothece, comprising a group of unicellular nitrogen-fixing Cyanobacteria.</title>
        <authorList>
            <person name="Bandyopadhyay A."/>
            <person name="Elvitigala T."/>
            <person name="Welsh E."/>
            <person name="Stockel J."/>
            <person name="Liberton M."/>
            <person name="Min H."/>
            <person name="Sherman L.A."/>
            <person name="Pakrasi H.B."/>
        </authorList>
    </citation>
    <scope>NUCLEOTIDE SEQUENCE [LARGE SCALE GENOMIC DNA]</scope>
    <source>
        <strain evidence="5">PCC 7822</strain>
    </source>
</reference>
<dbReference type="SUPFAM" id="SSF88713">
    <property type="entry name" value="Glycoside hydrolase/deacetylase"/>
    <property type="match status" value="1"/>
</dbReference>
<proteinExistence type="predicted"/>
<dbReference type="SUPFAM" id="SSF53448">
    <property type="entry name" value="Nucleotide-diphospho-sugar transferases"/>
    <property type="match status" value="1"/>
</dbReference>
<dbReference type="eggNOG" id="COG0500">
    <property type="taxonomic scope" value="Bacteria"/>
</dbReference>
<dbReference type="InterPro" id="IPR008715">
    <property type="entry name" value="SAM-MeTfrase_NodS-like"/>
</dbReference>
<evidence type="ECO:0000256" key="1">
    <source>
        <dbReference type="ARBA" id="ARBA00004613"/>
    </source>
</evidence>
<dbReference type="RefSeq" id="WP_013322082.1">
    <property type="nucleotide sequence ID" value="NC_014501.1"/>
</dbReference>
<dbReference type="Gene3D" id="3.20.20.370">
    <property type="entry name" value="Glycoside hydrolase/deacetylase"/>
    <property type="match status" value="1"/>
</dbReference>
<evidence type="ECO:0000313" key="4">
    <source>
        <dbReference type="EMBL" id="ADN13976.1"/>
    </source>
</evidence>
<sequence>MNVSVIIPAYNAVETLEETIKSLQAQTLPHWEAIIIDDGSQDETAALATQLALEDNRLRVITQANSGVSAARNRGIEEAHFDWLLFLDADDWIAPEYLEKMTGALTTDPSLDIIHCGWTFVAPDGTLMGEKYTPDLIDLFPLLSYSSTFIIHSCIVRKALVIAAGGFDRSLAVCEDWDFWQRIARTGSRFGAVKEILAFYRMRPKSLSRNAQQFLTDAMKVLNQGHSADARVLNPAPRYAQGQPQAKLPLFKLSWISWLAGLFIGQQEDARPLLSIVKDDNAPDLGPDVIAKNIFESVLLQNCSRLDQWYILWPKIEKVLLNFLDALESQSQAFKLASQTRKILEILILEKTPILEPVQIGTTYGINLEITEPIADILTSENCDRLYCSLTLEGKKLGNLELPIIEGQVSSWVLKDAIADQFAWPILGKFFEHTVYTPEQVQEHDSLGWTVFLQQLWGKQNWTADNFYDPNFTEGETTVKTLNNAAQLVIEVSQELFDISVLNSFRTPVNIPEIDVLLTVGGVAISNISLPVSENLMTAQALRVALTLESGFELCRVCVREALVGQSLKDSTPLRLRLAKLAQNQVSQGYIYPQSSLSSSELWSRQSVILGRQLGTINSSVSRRVIFPKTLAPELIRMAQVSQIPLMQIPPVGESVTQIIYAPDVIGNTQFLSSTAVNIIANRAKNFYTREHFESLFSSKADPWKYTSSYEQVKYEQTLSLVPKKPIKKALELACAEGHFTVQLAPLVDDLLAADISQVALDRTAERCASFEHIHYQQMDLIKDPLPGQFDLIVCSEVLYYVGSLESLQTVAQKIADALEPGGYFLTAHAHQIIDEPDKPGFDWGLPFGAKTIGETFASIPSLYLAKAIQTPLYRVQLFRRYPSIRLPWQQFKPEMTILEKQPTDLPPQVEARVKWQGGEPSQWGQLETIVTAKLPILMYHRVAPSGSEKMATYRVTPEAFEEQLRYLKDASFYSVSWEQWQLAQWQRRPLPGRGVIITFDDGYLDFFEYAWPLLKKYGFSATVFLVADLIGQSNRWDQAFGEEIPLMGWSEIQQLQAEGVEFGSHSATHQPLTALTHDELIRELARSRTILERGLKTYIRTIAYPWGYFNPIVEHFTGGCGYTFGVTCRSRLSQFNDRLLALPRIEVKGNYTLQEFVNCLK</sequence>
<keyword evidence="2" id="KW-0732">Signal</keyword>
<feature type="domain" description="NodB homology" evidence="3">
    <location>
        <begin position="994"/>
        <end position="1162"/>
    </location>
</feature>
<dbReference type="PANTHER" id="PTHR34216">
    <property type="match status" value="1"/>
</dbReference>
<dbReference type="GO" id="GO:0008757">
    <property type="term" value="F:S-adenosylmethionine-dependent methyltransferase activity"/>
    <property type="evidence" value="ECO:0007669"/>
    <property type="project" value="InterPro"/>
</dbReference>
<dbReference type="PANTHER" id="PTHR34216:SF3">
    <property type="entry name" value="POLY-BETA-1,6-N-ACETYL-D-GLUCOSAMINE N-DEACETYLASE"/>
    <property type="match status" value="1"/>
</dbReference>
<keyword evidence="5" id="KW-1185">Reference proteome</keyword>
<dbReference type="AlphaFoldDB" id="E0UBN2"/>
<dbReference type="InterPro" id="IPR029063">
    <property type="entry name" value="SAM-dependent_MTases_sf"/>
</dbReference>
<protein>
    <submittedName>
        <fullName evidence="4">Glycosyl transferase family 2</fullName>
    </submittedName>
</protein>
<dbReference type="GO" id="GO:0009312">
    <property type="term" value="P:oligosaccharide biosynthetic process"/>
    <property type="evidence" value="ECO:0007669"/>
    <property type="project" value="InterPro"/>
</dbReference>
<dbReference type="InterPro" id="IPR011330">
    <property type="entry name" value="Glyco_hydro/deAcase_b/a-brl"/>
</dbReference>
<evidence type="ECO:0000259" key="3">
    <source>
        <dbReference type="PROSITE" id="PS51677"/>
    </source>
</evidence>
<dbReference type="eggNOG" id="COG0726">
    <property type="taxonomic scope" value="Bacteria"/>
</dbReference>
<keyword evidence="4" id="KW-0808">Transferase</keyword>
<dbReference type="EMBL" id="CP002198">
    <property type="protein sequence ID" value="ADN13976.1"/>
    <property type="molecule type" value="Genomic_DNA"/>
</dbReference>
<dbReference type="InterPro" id="IPR001173">
    <property type="entry name" value="Glyco_trans_2-like"/>
</dbReference>
<dbReference type="GO" id="GO:0016810">
    <property type="term" value="F:hydrolase activity, acting on carbon-nitrogen (but not peptide) bonds"/>
    <property type="evidence" value="ECO:0007669"/>
    <property type="project" value="InterPro"/>
</dbReference>